<gene>
    <name evidence="2" type="ordered locus">Ccan_08210</name>
</gene>
<dbReference type="HOGENOM" id="CLU_121366_0_0_10"/>
<dbReference type="STRING" id="860228.Ccan_08210"/>
<feature type="transmembrane region" description="Helical" evidence="1">
    <location>
        <begin position="44"/>
        <end position="62"/>
    </location>
</feature>
<name>F9YU05_CAPCC</name>
<keyword evidence="1" id="KW-0812">Transmembrane</keyword>
<proteinExistence type="predicted"/>
<evidence type="ECO:0000313" key="2">
    <source>
        <dbReference type="EMBL" id="AEK22939.1"/>
    </source>
</evidence>
<dbReference type="InterPro" id="IPR011990">
    <property type="entry name" value="TPR-like_helical_dom_sf"/>
</dbReference>
<dbReference type="AlphaFoldDB" id="F9YU05"/>
<keyword evidence="1" id="KW-1133">Transmembrane helix</keyword>
<keyword evidence="1" id="KW-0472">Membrane</keyword>
<dbReference type="Proteomes" id="UP000008895">
    <property type="component" value="Chromosome"/>
</dbReference>
<dbReference type="SUPFAM" id="SSF81901">
    <property type="entry name" value="HCP-like"/>
    <property type="match status" value="1"/>
</dbReference>
<sequence length="188" mass="22145">MHFYTQTFNKLDIQMKFIQNKYVKLAVAVLIIALAVYQFTQKNIGNGIALIFLALIPIFLYFRNEYILLAFFRLRKQDFAGTKKWLDKIADPQTALIRKQQGYYNYLYGILSSQTNLTQAEKYFRKALQLGLTMSYDIAMAKLSLAGIMMQKRRKREAQELLSEAKKLDKQNMMTEQIRMMQQQLKKI</sequence>
<accession>F9YU05</accession>
<reference evidence="2 3" key="1">
    <citation type="journal article" date="2011" name="J. Bacteriol.">
        <title>Complete genome sequence of the dog commensal and human pathogen Capnocytophaga canimorsus strain 5.</title>
        <authorList>
            <person name="Manfredi P."/>
            <person name="Pagni M."/>
            <person name="Cornelis G.R."/>
        </authorList>
    </citation>
    <scope>NUCLEOTIDE SEQUENCE [LARGE SCALE GENOMIC DNA]</scope>
    <source>
        <strain evidence="3">5</strain>
    </source>
</reference>
<organism evidence="2 3">
    <name type="scientific">Capnocytophaga canimorsus (strain 5)</name>
    <dbReference type="NCBI Taxonomy" id="860228"/>
    <lineage>
        <taxon>Bacteria</taxon>
        <taxon>Pseudomonadati</taxon>
        <taxon>Bacteroidota</taxon>
        <taxon>Flavobacteriia</taxon>
        <taxon>Flavobacteriales</taxon>
        <taxon>Flavobacteriaceae</taxon>
        <taxon>Capnocytophaga</taxon>
    </lineage>
</organism>
<dbReference type="eggNOG" id="ENOG502Z93E">
    <property type="taxonomic scope" value="Bacteria"/>
</dbReference>
<dbReference type="Gene3D" id="1.25.40.10">
    <property type="entry name" value="Tetratricopeptide repeat domain"/>
    <property type="match status" value="1"/>
</dbReference>
<dbReference type="KEGG" id="ccm:Ccan_08210"/>
<feature type="transmembrane region" description="Helical" evidence="1">
    <location>
        <begin position="21"/>
        <end position="38"/>
    </location>
</feature>
<evidence type="ECO:0000313" key="3">
    <source>
        <dbReference type="Proteomes" id="UP000008895"/>
    </source>
</evidence>
<protein>
    <submittedName>
        <fullName evidence="2">Membrane protein</fullName>
    </submittedName>
</protein>
<keyword evidence="3" id="KW-1185">Reference proteome</keyword>
<evidence type="ECO:0000256" key="1">
    <source>
        <dbReference type="SAM" id="Phobius"/>
    </source>
</evidence>
<dbReference type="EMBL" id="CP002113">
    <property type="protein sequence ID" value="AEK22939.1"/>
    <property type="molecule type" value="Genomic_DNA"/>
</dbReference>